<accession>A0A835FHP9</accession>
<dbReference type="PANTHER" id="PTHR36140:SF1">
    <property type="entry name" value="F-BOX DOMAIN CONTAINING PROTEIN, EXPRESSED"/>
    <property type="match status" value="1"/>
</dbReference>
<name>A0A835FHP9_9POAL</name>
<dbReference type="OrthoDB" id="618196at2759"/>
<comment type="caution">
    <text evidence="1">The sequence shown here is derived from an EMBL/GenBank/DDBJ whole genome shotgun (WGS) entry which is preliminary data.</text>
</comment>
<protein>
    <submittedName>
        <fullName evidence="1">Uncharacterized protein</fullName>
    </submittedName>
</protein>
<gene>
    <name evidence="1" type="ORF">HU200_011528</name>
</gene>
<evidence type="ECO:0000313" key="1">
    <source>
        <dbReference type="EMBL" id="KAF8754031.1"/>
    </source>
</evidence>
<keyword evidence="2" id="KW-1185">Reference proteome</keyword>
<sequence length="312" mass="33998">MTGDVTVLPELSGRDKPGRYVCALLTADDAEEDTTSLRSPSSFRLVIVYDCRDFTACRAYSSESAAWDDQEGKVSGARVSGRSLTRRAHAAAVVSRGAVFWRVKDAVLALRLDGTLEATLEPLPKDWTRRYGPPGVETRVLAVSPDDGRLCVVEAGIRDQSFSPCVEVRVVFREQSGGSGGVAASGKKWNEWASRWDILKLQRPSSDCYGSLTRVCPRGACEKSGLVFLAAAFEATGGRNCEALYALDVGKMKARLLRGIPDPDVGSWCRFGSRASFHGYEMDRVAYITALGKRDGKGNINITMDEGDIYHL</sequence>
<dbReference type="EMBL" id="JACEFO010000874">
    <property type="protein sequence ID" value="KAF8754031.1"/>
    <property type="molecule type" value="Genomic_DNA"/>
</dbReference>
<dbReference type="PANTHER" id="PTHR36140">
    <property type="entry name" value="F-BOX DOMAIN-CONTAINING PROTEIN-RELATED"/>
    <property type="match status" value="1"/>
</dbReference>
<proteinExistence type="predicted"/>
<dbReference type="Proteomes" id="UP000636709">
    <property type="component" value="Unassembled WGS sequence"/>
</dbReference>
<dbReference type="AlphaFoldDB" id="A0A835FHP9"/>
<reference evidence="1" key="1">
    <citation type="submission" date="2020-07" db="EMBL/GenBank/DDBJ databases">
        <title>Genome sequence and genetic diversity analysis of an under-domesticated orphan crop, white fonio (Digitaria exilis).</title>
        <authorList>
            <person name="Bennetzen J.L."/>
            <person name="Chen S."/>
            <person name="Ma X."/>
            <person name="Wang X."/>
            <person name="Yssel A.E.J."/>
            <person name="Chaluvadi S.R."/>
            <person name="Johnson M."/>
            <person name="Gangashetty P."/>
            <person name="Hamidou F."/>
            <person name="Sanogo M.D."/>
            <person name="Zwaenepoel A."/>
            <person name="Wallace J."/>
            <person name="Van De Peer Y."/>
            <person name="Van Deynze A."/>
        </authorList>
    </citation>
    <scope>NUCLEOTIDE SEQUENCE</scope>
    <source>
        <tissue evidence="1">Leaves</tissue>
    </source>
</reference>
<organism evidence="1 2">
    <name type="scientific">Digitaria exilis</name>
    <dbReference type="NCBI Taxonomy" id="1010633"/>
    <lineage>
        <taxon>Eukaryota</taxon>
        <taxon>Viridiplantae</taxon>
        <taxon>Streptophyta</taxon>
        <taxon>Embryophyta</taxon>
        <taxon>Tracheophyta</taxon>
        <taxon>Spermatophyta</taxon>
        <taxon>Magnoliopsida</taxon>
        <taxon>Liliopsida</taxon>
        <taxon>Poales</taxon>
        <taxon>Poaceae</taxon>
        <taxon>PACMAD clade</taxon>
        <taxon>Panicoideae</taxon>
        <taxon>Panicodae</taxon>
        <taxon>Paniceae</taxon>
        <taxon>Anthephorinae</taxon>
        <taxon>Digitaria</taxon>
    </lineage>
</organism>
<evidence type="ECO:0000313" key="2">
    <source>
        <dbReference type="Proteomes" id="UP000636709"/>
    </source>
</evidence>